<sequence>MLLIPPAVDNSEILYDINGATSLERKTRARREERGRSASWALGLAVAGLAVVEGPEGGEQDMEEEWKGIQEEEEEDEEEEQYTLAERLKLQTLLAQTSMSTALAFDNMTGRSPNESKEVQGGREGDEEESQNKRRDRLNRALAGKLALGASKKVALEIIGKQGSCLGNQPSRKKAPFNLDPEADKYDLDDLEDDEEMDGDTYEAAERNACTAIKLAIEAVEATINAAVGYEQDVDLDGESLLAELTRAVRGTRDGDAEMEQEGQRELDPERLGRLDKKDRVTNWLAAVQAAPRTPGRTHGAREPFKDISVTPAINSGWNPAPPHPRPAKEAQDNRGKGKSKASTSRPRRRRSQNAALENAKDAAKVARLRKKQAPEEKENREKERMEEKARLATPGECVKKKSSVRTRKKSRPSTKQLESLKKATEAAKLKRLQRKIAANDAA</sequence>
<feature type="region of interest" description="Disordered" evidence="1">
    <location>
        <begin position="287"/>
        <end position="423"/>
    </location>
</feature>
<evidence type="ECO:0000256" key="1">
    <source>
        <dbReference type="SAM" id="MobiDB-lite"/>
    </source>
</evidence>
<feature type="region of interest" description="Disordered" evidence="1">
    <location>
        <begin position="165"/>
        <end position="185"/>
    </location>
</feature>
<reference evidence="2" key="1">
    <citation type="submission" date="2022-06" db="EMBL/GenBank/DDBJ databases">
        <title>Genome Sequence of Candolleomyces eurysporus.</title>
        <authorList>
            <person name="Buettner E."/>
        </authorList>
    </citation>
    <scope>NUCLEOTIDE SEQUENCE</scope>
    <source>
        <strain evidence="2">VTCC 930004</strain>
    </source>
</reference>
<evidence type="ECO:0000313" key="2">
    <source>
        <dbReference type="EMBL" id="KAJ2923884.1"/>
    </source>
</evidence>
<organism evidence="2 3">
    <name type="scientific">Candolleomyces eurysporus</name>
    <dbReference type="NCBI Taxonomy" id="2828524"/>
    <lineage>
        <taxon>Eukaryota</taxon>
        <taxon>Fungi</taxon>
        <taxon>Dikarya</taxon>
        <taxon>Basidiomycota</taxon>
        <taxon>Agaricomycotina</taxon>
        <taxon>Agaricomycetes</taxon>
        <taxon>Agaricomycetidae</taxon>
        <taxon>Agaricales</taxon>
        <taxon>Agaricineae</taxon>
        <taxon>Psathyrellaceae</taxon>
        <taxon>Candolleomyces</taxon>
    </lineage>
</organism>
<feature type="compositionally biased region" description="Basic and acidic residues" evidence="1">
    <location>
        <begin position="114"/>
        <end position="124"/>
    </location>
</feature>
<proteinExistence type="predicted"/>
<feature type="region of interest" description="Disordered" evidence="1">
    <location>
        <begin position="104"/>
        <end position="135"/>
    </location>
</feature>
<comment type="caution">
    <text evidence="2">The sequence shown here is derived from an EMBL/GenBank/DDBJ whole genome shotgun (WGS) entry which is preliminary data.</text>
</comment>
<feature type="compositionally biased region" description="Basic and acidic residues" evidence="1">
    <location>
        <begin position="327"/>
        <end position="336"/>
    </location>
</feature>
<name>A0A9W8IY02_9AGAR</name>
<dbReference type="AlphaFoldDB" id="A0A9W8IY02"/>
<feature type="region of interest" description="Disordered" evidence="1">
    <location>
        <begin position="252"/>
        <end position="275"/>
    </location>
</feature>
<feature type="compositionally biased region" description="Basic residues" evidence="1">
    <location>
        <begin position="401"/>
        <end position="413"/>
    </location>
</feature>
<keyword evidence="3" id="KW-1185">Reference proteome</keyword>
<gene>
    <name evidence="2" type="ORF">H1R20_g13219</name>
</gene>
<evidence type="ECO:0000313" key="3">
    <source>
        <dbReference type="Proteomes" id="UP001140091"/>
    </source>
</evidence>
<accession>A0A9W8IY02</accession>
<dbReference type="Proteomes" id="UP001140091">
    <property type="component" value="Unassembled WGS sequence"/>
</dbReference>
<protein>
    <submittedName>
        <fullName evidence="2">Uncharacterized protein</fullName>
    </submittedName>
</protein>
<dbReference type="EMBL" id="JANBPK010001268">
    <property type="protein sequence ID" value="KAJ2923884.1"/>
    <property type="molecule type" value="Genomic_DNA"/>
</dbReference>
<feature type="non-terminal residue" evidence="2">
    <location>
        <position position="443"/>
    </location>
</feature>
<feature type="compositionally biased region" description="Basic and acidic residues" evidence="1">
    <location>
        <begin position="373"/>
        <end position="391"/>
    </location>
</feature>